<evidence type="ECO:0000313" key="3">
    <source>
        <dbReference type="Proteomes" id="UP001430953"/>
    </source>
</evidence>
<evidence type="ECO:0000313" key="2">
    <source>
        <dbReference type="EMBL" id="KAL0100691.1"/>
    </source>
</evidence>
<gene>
    <name evidence="2" type="ORF">PUN28_019227</name>
</gene>
<dbReference type="EMBL" id="JADYXP020000025">
    <property type="protein sequence ID" value="KAL0100691.1"/>
    <property type="molecule type" value="Genomic_DNA"/>
</dbReference>
<keyword evidence="1" id="KW-1133">Transmembrane helix</keyword>
<keyword evidence="3" id="KW-1185">Reference proteome</keyword>
<dbReference type="Proteomes" id="UP001430953">
    <property type="component" value="Unassembled WGS sequence"/>
</dbReference>
<protein>
    <submittedName>
        <fullName evidence="2">Uncharacterized protein</fullName>
    </submittedName>
</protein>
<name>A0AAW2EEE1_9HYME</name>
<keyword evidence="1" id="KW-0472">Membrane</keyword>
<organism evidence="2 3">
    <name type="scientific">Cardiocondyla obscurior</name>
    <dbReference type="NCBI Taxonomy" id="286306"/>
    <lineage>
        <taxon>Eukaryota</taxon>
        <taxon>Metazoa</taxon>
        <taxon>Ecdysozoa</taxon>
        <taxon>Arthropoda</taxon>
        <taxon>Hexapoda</taxon>
        <taxon>Insecta</taxon>
        <taxon>Pterygota</taxon>
        <taxon>Neoptera</taxon>
        <taxon>Endopterygota</taxon>
        <taxon>Hymenoptera</taxon>
        <taxon>Apocrita</taxon>
        <taxon>Aculeata</taxon>
        <taxon>Formicoidea</taxon>
        <taxon>Formicidae</taxon>
        <taxon>Myrmicinae</taxon>
        <taxon>Cardiocondyla</taxon>
    </lineage>
</organism>
<reference evidence="2 3" key="1">
    <citation type="submission" date="2023-03" db="EMBL/GenBank/DDBJ databases">
        <title>High recombination rates correlate with genetic variation in Cardiocondyla obscurior ants.</title>
        <authorList>
            <person name="Errbii M."/>
        </authorList>
    </citation>
    <scope>NUCLEOTIDE SEQUENCE [LARGE SCALE GENOMIC DNA]</scope>
    <source>
        <strain evidence="2">Alpha-2009</strain>
        <tissue evidence="2">Whole body</tissue>
    </source>
</reference>
<accession>A0AAW2EEE1</accession>
<evidence type="ECO:0000256" key="1">
    <source>
        <dbReference type="SAM" id="Phobius"/>
    </source>
</evidence>
<comment type="caution">
    <text evidence="2">The sequence shown here is derived from an EMBL/GenBank/DDBJ whole genome shotgun (WGS) entry which is preliminary data.</text>
</comment>
<dbReference type="AlphaFoldDB" id="A0AAW2EEE1"/>
<sequence>MADTYINIFRENVHRYILVIQEHRSYGVQVRHAAVALTRKIVITQIKRMETLDHCTSLAIVSVSPFLFFFLFATYLCIDGAFCRFVEHVRNVNYQNVTRNDRQIKKKNSSGHDFLTAKGVNVVRAEERRRWR</sequence>
<feature type="transmembrane region" description="Helical" evidence="1">
    <location>
        <begin position="55"/>
        <end position="76"/>
    </location>
</feature>
<keyword evidence="1" id="KW-0812">Transmembrane</keyword>
<proteinExistence type="predicted"/>